<dbReference type="GO" id="GO:0022857">
    <property type="term" value="F:transmembrane transporter activity"/>
    <property type="evidence" value="ECO:0007669"/>
    <property type="project" value="InterPro"/>
</dbReference>
<sequence length="568" mass="62782">MEHRTDETDVPGTVSLEDCNEPPLQANILYPLHRRRLTCFSKNKVNNVSDKVVLHPVPTTDPNDPLNWSSLRKTVNYGLVQIYVLFTFVQLDIGFTAWNQYQEELGLSVGTLNGATALNYAGLAVGSFIFIPLMHKYGRRPLYIVSTMLQLASCVWFARANTQADMWLANLVSGLGGAVCETVVQVTICDIFFIHQHAVMNAVYLLFTSVGAFLGPVAAGYIVDSQGWRWMWWWCVIFFGVNLLLVVFFFEESKYVGAIQGQPVADTASIRDVVKTDTDSRHVEEKAYKSDFRISEDDIQRTESRSYIDGSIPMKSYRERMRLVTRTDESILRHMHEPFPVLFTFPAVAFTAITYGSMLAVFAILVSVQAIYLFSPPYNFSAAGVGLMNIAPFVGTIPGVFIGGTLNDKSIVWLSRRNGGVYEPEMRLWLALPCAIAGPAGVLLLGVGLANGVAWPLLAVGFGLFGFTLTVAGSIALSYAMDCYHDIVGSSMIGIIFTRNVLSVVVLFALTPWIESMGLQNVHILVAGILGLILLIPVLLLKWGKKARARSAKAYRAMAARQSTSREL</sequence>
<keyword evidence="8" id="KW-1185">Reference proteome</keyword>
<keyword evidence="2 5" id="KW-0812">Transmembrane</keyword>
<dbReference type="GO" id="GO:0005886">
    <property type="term" value="C:plasma membrane"/>
    <property type="evidence" value="ECO:0007669"/>
    <property type="project" value="TreeGrafter"/>
</dbReference>
<evidence type="ECO:0000313" key="8">
    <source>
        <dbReference type="Proteomes" id="UP000054544"/>
    </source>
</evidence>
<feature type="transmembrane region" description="Helical" evidence="5">
    <location>
        <begin position="341"/>
        <end position="374"/>
    </location>
</feature>
<evidence type="ECO:0000256" key="2">
    <source>
        <dbReference type="ARBA" id="ARBA00022692"/>
    </source>
</evidence>
<dbReference type="Pfam" id="PF07690">
    <property type="entry name" value="MFS_1"/>
    <property type="match status" value="1"/>
</dbReference>
<feature type="transmembrane region" description="Helical" evidence="5">
    <location>
        <begin position="487"/>
        <end position="510"/>
    </location>
</feature>
<evidence type="ECO:0000256" key="3">
    <source>
        <dbReference type="ARBA" id="ARBA00022989"/>
    </source>
</evidence>
<feature type="domain" description="Major facilitator superfamily (MFS) profile" evidence="6">
    <location>
        <begin position="75"/>
        <end position="546"/>
    </location>
</feature>
<feature type="transmembrane region" description="Helical" evidence="5">
    <location>
        <begin position="522"/>
        <end position="541"/>
    </location>
</feature>
<feature type="transmembrane region" description="Helical" evidence="5">
    <location>
        <begin position="117"/>
        <end position="134"/>
    </location>
</feature>
<feature type="transmembrane region" description="Helical" evidence="5">
    <location>
        <begin position="380"/>
        <end position="407"/>
    </location>
</feature>
<dbReference type="InterPro" id="IPR036259">
    <property type="entry name" value="MFS_trans_sf"/>
</dbReference>
<dbReference type="OrthoDB" id="5215911at2759"/>
<feature type="transmembrane region" description="Helical" evidence="5">
    <location>
        <begin position="428"/>
        <end position="449"/>
    </location>
</feature>
<protein>
    <recommendedName>
        <fullName evidence="6">Major facilitator superfamily (MFS) profile domain-containing protein</fullName>
    </recommendedName>
</protein>
<dbReference type="InterPro" id="IPR020846">
    <property type="entry name" value="MFS_dom"/>
</dbReference>
<keyword evidence="3 5" id="KW-1133">Transmembrane helix</keyword>
<accession>A0A0D9NW56</accession>
<dbReference type="SUPFAM" id="SSF103473">
    <property type="entry name" value="MFS general substrate transporter"/>
    <property type="match status" value="1"/>
</dbReference>
<dbReference type="PANTHER" id="PTHR23502:SF50">
    <property type="entry name" value="TRANSPORTER, PUTATIVE (AFU_ORTHOLOGUE AFUA_5G00430)-RELATED"/>
    <property type="match status" value="1"/>
</dbReference>
<evidence type="ECO:0000313" key="7">
    <source>
        <dbReference type="EMBL" id="KJK78302.1"/>
    </source>
</evidence>
<dbReference type="InterPro" id="IPR011701">
    <property type="entry name" value="MFS"/>
</dbReference>
<feature type="transmembrane region" description="Helical" evidence="5">
    <location>
        <begin position="171"/>
        <end position="195"/>
    </location>
</feature>
<feature type="transmembrane region" description="Helical" evidence="5">
    <location>
        <begin position="141"/>
        <end position="159"/>
    </location>
</feature>
<evidence type="ECO:0000259" key="6">
    <source>
        <dbReference type="PROSITE" id="PS50850"/>
    </source>
</evidence>
<comment type="subcellular location">
    <subcellularLocation>
        <location evidence="1">Membrane</location>
        <topology evidence="1">Multi-pass membrane protein</topology>
    </subcellularLocation>
</comment>
<name>A0A0D9NW56_METAN</name>
<feature type="transmembrane region" description="Helical" evidence="5">
    <location>
        <begin position="77"/>
        <end position="97"/>
    </location>
</feature>
<dbReference type="STRING" id="1291518.A0A0D9NW56"/>
<dbReference type="EMBL" id="KE384735">
    <property type="protein sequence ID" value="KJK78302.1"/>
    <property type="molecule type" value="Genomic_DNA"/>
</dbReference>
<dbReference type="Gene3D" id="1.20.1250.20">
    <property type="entry name" value="MFS general substrate transporter like domains"/>
    <property type="match status" value="1"/>
</dbReference>
<evidence type="ECO:0000256" key="4">
    <source>
        <dbReference type="ARBA" id="ARBA00023136"/>
    </source>
</evidence>
<dbReference type="PROSITE" id="PS50850">
    <property type="entry name" value="MFS"/>
    <property type="match status" value="1"/>
</dbReference>
<feature type="transmembrane region" description="Helical" evidence="5">
    <location>
        <begin position="455"/>
        <end position="480"/>
    </location>
</feature>
<keyword evidence="4 5" id="KW-0472">Membrane</keyword>
<proteinExistence type="predicted"/>
<reference evidence="8" key="1">
    <citation type="journal article" date="2014" name="BMC Genomics">
        <title>The genome sequence of the biocontrol fungus Metarhizium anisopliae and comparative genomics of Metarhizium species.</title>
        <authorList>
            <person name="Pattemore J.A."/>
            <person name="Hane J.K."/>
            <person name="Williams A.H."/>
            <person name="Wilson B.A."/>
            <person name="Stodart B.J."/>
            <person name="Ash G.J."/>
        </authorList>
    </citation>
    <scope>NUCLEOTIDE SEQUENCE [LARGE SCALE GENOMIC DNA]</scope>
    <source>
        <strain evidence="8">BRIP 53293</strain>
    </source>
</reference>
<feature type="transmembrane region" description="Helical" evidence="5">
    <location>
        <begin position="230"/>
        <end position="250"/>
    </location>
</feature>
<dbReference type="PANTHER" id="PTHR23502">
    <property type="entry name" value="MAJOR FACILITATOR SUPERFAMILY"/>
    <property type="match status" value="1"/>
</dbReference>
<gene>
    <name evidence="7" type="ORF">H634G_06475</name>
</gene>
<evidence type="ECO:0000256" key="5">
    <source>
        <dbReference type="SAM" id="Phobius"/>
    </source>
</evidence>
<dbReference type="Proteomes" id="UP000054544">
    <property type="component" value="Unassembled WGS sequence"/>
</dbReference>
<feature type="transmembrane region" description="Helical" evidence="5">
    <location>
        <begin position="202"/>
        <end position="224"/>
    </location>
</feature>
<dbReference type="AlphaFoldDB" id="A0A0D9NW56"/>
<organism evidence="7 8">
    <name type="scientific">Metarhizium anisopliae BRIP 53293</name>
    <dbReference type="NCBI Taxonomy" id="1291518"/>
    <lineage>
        <taxon>Eukaryota</taxon>
        <taxon>Fungi</taxon>
        <taxon>Dikarya</taxon>
        <taxon>Ascomycota</taxon>
        <taxon>Pezizomycotina</taxon>
        <taxon>Sordariomycetes</taxon>
        <taxon>Hypocreomycetidae</taxon>
        <taxon>Hypocreales</taxon>
        <taxon>Clavicipitaceae</taxon>
        <taxon>Metarhizium</taxon>
    </lineage>
</organism>
<evidence type="ECO:0000256" key="1">
    <source>
        <dbReference type="ARBA" id="ARBA00004141"/>
    </source>
</evidence>